<gene>
    <name evidence="5" type="ORF">QGN17_17005</name>
</gene>
<dbReference type="RefSeq" id="WP_281045800.1">
    <property type="nucleotide sequence ID" value="NZ_JARYGZ010000003.1"/>
</dbReference>
<name>A0ABT6N5Q2_9SPHN</name>
<organism evidence="5 6">
    <name type="scientific">Sphingomonas oryzagri</name>
    <dbReference type="NCBI Taxonomy" id="3042314"/>
    <lineage>
        <taxon>Bacteria</taxon>
        <taxon>Pseudomonadati</taxon>
        <taxon>Pseudomonadota</taxon>
        <taxon>Alphaproteobacteria</taxon>
        <taxon>Sphingomonadales</taxon>
        <taxon>Sphingomonadaceae</taxon>
        <taxon>Sphingomonas</taxon>
    </lineage>
</organism>
<keyword evidence="3" id="KW-0479">Metal-binding</keyword>
<keyword evidence="4" id="KW-0408">Iron</keyword>
<evidence type="ECO:0000256" key="4">
    <source>
        <dbReference type="ARBA" id="ARBA00023004"/>
    </source>
</evidence>
<keyword evidence="2" id="KW-0349">Heme</keyword>
<dbReference type="InterPro" id="IPR009050">
    <property type="entry name" value="Globin-like_sf"/>
</dbReference>
<proteinExistence type="predicted"/>
<keyword evidence="6" id="KW-1185">Reference proteome</keyword>
<dbReference type="InterPro" id="IPR012292">
    <property type="entry name" value="Globin/Proto"/>
</dbReference>
<dbReference type="Gene3D" id="1.10.490.10">
    <property type="entry name" value="Globins"/>
    <property type="match status" value="1"/>
</dbReference>
<dbReference type="Pfam" id="PF01152">
    <property type="entry name" value="Bac_globin"/>
    <property type="match status" value="1"/>
</dbReference>
<protein>
    <submittedName>
        <fullName evidence="5">Globin</fullName>
    </submittedName>
</protein>
<dbReference type="SUPFAM" id="SSF46458">
    <property type="entry name" value="Globin-like"/>
    <property type="match status" value="1"/>
</dbReference>
<comment type="caution">
    <text evidence="5">The sequence shown here is derived from an EMBL/GenBank/DDBJ whole genome shotgun (WGS) entry which is preliminary data.</text>
</comment>
<dbReference type="EMBL" id="JARYGZ010000003">
    <property type="protein sequence ID" value="MDH7640436.1"/>
    <property type="molecule type" value="Genomic_DNA"/>
</dbReference>
<keyword evidence="1" id="KW-0813">Transport</keyword>
<dbReference type="Proteomes" id="UP001160625">
    <property type="component" value="Unassembled WGS sequence"/>
</dbReference>
<reference evidence="5" key="1">
    <citation type="submission" date="2023-04" db="EMBL/GenBank/DDBJ databases">
        <title>Sphingomonas sp. MAHUQ-71 isolated from rice field.</title>
        <authorList>
            <person name="Huq M.A."/>
        </authorList>
    </citation>
    <scope>NUCLEOTIDE SEQUENCE</scope>
    <source>
        <strain evidence="5">MAHUQ-71</strain>
    </source>
</reference>
<evidence type="ECO:0000256" key="3">
    <source>
        <dbReference type="ARBA" id="ARBA00022723"/>
    </source>
</evidence>
<evidence type="ECO:0000313" key="5">
    <source>
        <dbReference type="EMBL" id="MDH7640436.1"/>
    </source>
</evidence>
<dbReference type="InterPro" id="IPR001486">
    <property type="entry name" value="Hemoglobin_trunc"/>
</dbReference>
<evidence type="ECO:0000256" key="2">
    <source>
        <dbReference type="ARBA" id="ARBA00022617"/>
    </source>
</evidence>
<sequence length="119" mass="13107">MTPFQRIGGIEVVRALSDDFYDRIEAEPRFAELRALHADMQGVRAAFATWLSAWLGGPPLPPDPRGCIMSRHRAMGFGRVPAAQWIAAMERSLALHIEDAELRASMLAAFGRMAAAMLV</sequence>
<accession>A0ABT6N5Q2</accession>
<evidence type="ECO:0000256" key="1">
    <source>
        <dbReference type="ARBA" id="ARBA00022448"/>
    </source>
</evidence>
<evidence type="ECO:0000313" key="6">
    <source>
        <dbReference type="Proteomes" id="UP001160625"/>
    </source>
</evidence>